<reference evidence="2 3" key="1">
    <citation type="submission" date="2018-01" db="EMBL/GenBank/DDBJ databases">
        <title>Genomic Encyclopedia of Type Strains, Phase I: the one thousand microbial genomes (KMG-I) project.</title>
        <authorList>
            <person name="Goeker M."/>
        </authorList>
    </citation>
    <scope>NUCLEOTIDE SEQUENCE [LARGE SCALE GENOMIC DNA]</scope>
    <source>
        <strain evidence="2 3">DSM 17960</strain>
    </source>
</reference>
<dbReference type="EMBL" id="PQNY01000004">
    <property type="protein sequence ID" value="POS02444.1"/>
    <property type="molecule type" value="Genomic_DNA"/>
</dbReference>
<dbReference type="OrthoDB" id="1366041at2"/>
<keyword evidence="1" id="KW-0472">Membrane</keyword>
<evidence type="ECO:0000256" key="1">
    <source>
        <dbReference type="SAM" id="Phobius"/>
    </source>
</evidence>
<dbReference type="Proteomes" id="UP000237056">
    <property type="component" value="Unassembled WGS sequence"/>
</dbReference>
<keyword evidence="3" id="KW-1185">Reference proteome</keyword>
<protein>
    <submittedName>
        <fullName evidence="2">Uncharacterized protein</fullName>
    </submittedName>
</protein>
<dbReference type="AlphaFoldDB" id="A0A2S4N9S6"/>
<feature type="transmembrane region" description="Helical" evidence="1">
    <location>
        <begin position="104"/>
        <end position="121"/>
    </location>
</feature>
<keyword evidence="1" id="KW-0812">Transmembrane</keyword>
<accession>A0A2S4N9S6</accession>
<organism evidence="2 3">
    <name type="scientific">Flavobacterium croceum DSM 17960</name>
    <dbReference type="NCBI Taxonomy" id="1121886"/>
    <lineage>
        <taxon>Bacteria</taxon>
        <taxon>Pseudomonadati</taxon>
        <taxon>Bacteroidota</taxon>
        <taxon>Flavobacteriia</taxon>
        <taxon>Flavobacteriales</taxon>
        <taxon>Flavobacteriaceae</taxon>
        <taxon>Flavobacterium</taxon>
    </lineage>
</organism>
<feature type="transmembrane region" description="Helical" evidence="1">
    <location>
        <begin position="79"/>
        <end position="98"/>
    </location>
</feature>
<dbReference type="RefSeq" id="WP_103725497.1">
    <property type="nucleotide sequence ID" value="NZ_PQNY01000004.1"/>
</dbReference>
<keyword evidence="1" id="KW-1133">Transmembrane helix</keyword>
<evidence type="ECO:0000313" key="2">
    <source>
        <dbReference type="EMBL" id="POS02444.1"/>
    </source>
</evidence>
<proteinExistence type="predicted"/>
<evidence type="ECO:0000313" key="3">
    <source>
        <dbReference type="Proteomes" id="UP000237056"/>
    </source>
</evidence>
<gene>
    <name evidence="2" type="ORF">Q361_104166</name>
</gene>
<feature type="transmembrane region" description="Helical" evidence="1">
    <location>
        <begin position="7"/>
        <end position="27"/>
    </location>
</feature>
<sequence>MNWNYLFKHWFSTIVFTPILIEILEYLESKNYASINESLLLYFLMLVFGFIFSIPTYIIYSIVYYILAKKNINNYTSKLLLITITVVGILGSFYIFFNNREPKIGLQYIAISIFFGCLMPLKFKKEQ</sequence>
<name>A0A2S4N9S6_9FLAO</name>
<feature type="transmembrane region" description="Helical" evidence="1">
    <location>
        <begin position="39"/>
        <end position="67"/>
    </location>
</feature>
<comment type="caution">
    <text evidence="2">The sequence shown here is derived from an EMBL/GenBank/DDBJ whole genome shotgun (WGS) entry which is preliminary data.</text>
</comment>